<comment type="catalytic activity">
    <reaction evidence="12 13">
        <text>L-tyrosine + 2-oxoglutarate = 3-(4-hydroxyphenyl)pyruvate + L-glutamate</text>
        <dbReference type="Rhea" id="RHEA:15093"/>
        <dbReference type="ChEBI" id="CHEBI:16810"/>
        <dbReference type="ChEBI" id="CHEBI:29985"/>
        <dbReference type="ChEBI" id="CHEBI:36242"/>
        <dbReference type="ChEBI" id="CHEBI:58315"/>
        <dbReference type="EC" id="2.6.1.5"/>
    </reaction>
</comment>
<dbReference type="EC" id="2.6.1.5" evidence="5 13"/>
<reference evidence="16" key="1">
    <citation type="submission" date="2025-08" db="UniProtKB">
        <authorList>
            <consortium name="Ensembl"/>
        </authorList>
    </citation>
    <scope>IDENTIFICATION</scope>
</reference>
<evidence type="ECO:0000256" key="13">
    <source>
        <dbReference type="PIRNR" id="PIRNR000517"/>
    </source>
</evidence>
<evidence type="ECO:0000256" key="14">
    <source>
        <dbReference type="PIRSR" id="PIRSR000517-1"/>
    </source>
</evidence>
<evidence type="ECO:0000256" key="3">
    <source>
        <dbReference type="ARBA" id="ARBA00007441"/>
    </source>
</evidence>
<dbReference type="Proteomes" id="UP000265000">
    <property type="component" value="Unplaced"/>
</dbReference>
<evidence type="ECO:0000256" key="11">
    <source>
        <dbReference type="ARBA" id="ARBA00023232"/>
    </source>
</evidence>
<feature type="domain" description="Aminotransferase class I/classII large" evidence="15">
    <location>
        <begin position="79"/>
        <end position="432"/>
    </location>
</feature>
<dbReference type="GO" id="GO:0004838">
    <property type="term" value="F:L-tyrosine-2-oxoglutarate transaminase activity"/>
    <property type="evidence" value="ECO:0007669"/>
    <property type="project" value="UniProtKB-UniRule"/>
</dbReference>
<feature type="modified residue" description="N6-(pyridoxal phosphate)lysine" evidence="14">
    <location>
        <position position="286"/>
    </location>
</feature>
<dbReference type="GO" id="GO:0006572">
    <property type="term" value="P:L-tyrosine catabolic process"/>
    <property type="evidence" value="ECO:0007669"/>
    <property type="project" value="UniProtKB-KW"/>
</dbReference>
<dbReference type="InterPro" id="IPR004838">
    <property type="entry name" value="NHTrfase_class1_PyrdxlP-BS"/>
</dbReference>
<evidence type="ECO:0000256" key="2">
    <source>
        <dbReference type="ARBA" id="ARBA00005203"/>
    </source>
</evidence>
<name>A0A3Q2QGK9_FUNHE</name>
<dbReference type="GeneTree" id="ENSGT00940000156704"/>
<comment type="similarity">
    <text evidence="3 13">Belongs to the class-I pyridoxal-phosphate-dependent aminotransferase family.</text>
</comment>
<keyword evidence="11" id="KW-0585">Phenylalanine catabolism</keyword>
<dbReference type="AlphaFoldDB" id="A0A3Q2QGK9"/>
<evidence type="ECO:0000256" key="8">
    <source>
        <dbReference type="ARBA" id="ARBA00022679"/>
    </source>
</evidence>
<dbReference type="Gene3D" id="3.90.1150.10">
    <property type="entry name" value="Aspartate Aminotransferase, domain 1"/>
    <property type="match status" value="1"/>
</dbReference>
<dbReference type="UniPathway" id="UPA00139">
    <property type="reaction ID" value="UER00338"/>
</dbReference>
<dbReference type="Ensembl" id="ENSFHET00000003033.1">
    <property type="protein sequence ID" value="ENSFHEP00000026311.1"/>
    <property type="gene ID" value="ENSFHEG00000009125.1"/>
</dbReference>
<dbReference type="NCBIfam" id="TIGR01264">
    <property type="entry name" value="tyr_amTase_E"/>
    <property type="match status" value="1"/>
</dbReference>
<dbReference type="InterPro" id="IPR004839">
    <property type="entry name" value="Aminotransferase_I/II_large"/>
</dbReference>
<evidence type="ECO:0000256" key="6">
    <source>
        <dbReference type="ARBA" id="ARBA00015959"/>
    </source>
</evidence>
<dbReference type="InterPro" id="IPR005957">
    <property type="entry name" value="Tyrosine_aminoTrfase"/>
</dbReference>
<evidence type="ECO:0000313" key="16">
    <source>
        <dbReference type="Ensembl" id="ENSFHEP00000026311.1"/>
    </source>
</evidence>
<dbReference type="CDD" id="cd00609">
    <property type="entry name" value="AAT_like"/>
    <property type="match status" value="1"/>
</dbReference>
<evidence type="ECO:0000256" key="7">
    <source>
        <dbReference type="ARBA" id="ARBA00022576"/>
    </source>
</evidence>
<protein>
    <recommendedName>
        <fullName evidence="6 13">Tyrosine aminotransferase</fullName>
        <shortName evidence="13">TAT</shortName>
        <ecNumber evidence="5 13">2.6.1.5</ecNumber>
    </recommendedName>
</protein>
<dbReference type="Pfam" id="PF00155">
    <property type="entry name" value="Aminotran_1_2"/>
    <property type="match status" value="1"/>
</dbReference>
<dbReference type="SUPFAM" id="SSF53383">
    <property type="entry name" value="PLP-dependent transferases"/>
    <property type="match status" value="1"/>
</dbReference>
<dbReference type="InterPro" id="IPR015424">
    <property type="entry name" value="PyrdxlP-dep_Trfase"/>
</dbReference>
<accession>A0A3Q2QGK9</accession>
<comment type="subunit">
    <text evidence="4 13">Homodimer.</text>
</comment>
<keyword evidence="7" id="KW-0032">Aminotransferase</keyword>
<comment type="pathway">
    <text evidence="2 13">Amino-acid degradation; L-phenylalanine degradation; acetoacetate and fumarate from L-phenylalanine: step 2/6.</text>
</comment>
<dbReference type="Gene3D" id="3.40.640.10">
    <property type="entry name" value="Type I PLP-dependent aspartate aminotransferase-like (Major domain)"/>
    <property type="match status" value="1"/>
</dbReference>
<dbReference type="InterPro" id="IPR005958">
    <property type="entry name" value="TyrNic_aminoTrfase"/>
</dbReference>
<keyword evidence="17" id="KW-1185">Reference proteome</keyword>
<dbReference type="GO" id="GO:0030170">
    <property type="term" value="F:pyridoxal phosphate binding"/>
    <property type="evidence" value="ECO:0007669"/>
    <property type="project" value="InterPro"/>
</dbReference>
<keyword evidence="8" id="KW-0808">Transferase</keyword>
<dbReference type="GO" id="GO:0006559">
    <property type="term" value="P:L-phenylalanine catabolic process"/>
    <property type="evidence" value="ECO:0007669"/>
    <property type="project" value="UniProtKB-UniRule"/>
</dbReference>
<evidence type="ECO:0000256" key="10">
    <source>
        <dbReference type="ARBA" id="ARBA00022898"/>
    </source>
</evidence>
<evidence type="ECO:0000313" key="17">
    <source>
        <dbReference type="Proteomes" id="UP000265000"/>
    </source>
</evidence>
<evidence type="ECO:0000256" key="12">
    <source>
        <dbReference type="ARBA" id="ARBA00047798"/>
    </source>
</evidence>
<evidence type="ECO:0000256" key="4">
    <source>
        <dbReference type="ARBA" id="ARBA00011738"/>
    </source>
</evidence>
<dbReference type="FunFam" id="3.40.640.10:FF:000048">
    <property type="entry name" value="tyrosine aminotransferase"/>
    <property type="match status" value="1"/>
</dbReference>
<dbReference type="PROSITE" id="PS00105">
    <property type="entry name" value="AA_TRANSFER_CLASS_1"/>
    <property type="match status" value="1"/>
</dbReference>
<dbReference type="PANTHER" id="PTHR45744">
    <property type="entry name" value="TYROSINE AMINOTRANSFERASE"/>
    <property type="match status" value="1"/>
</dbReference>
<dbReference type="NCBIfam" id="TIGR01265">
    <property type="entry name" value="tyr_nico_aTase"/>
    <property type="match status" value="1"/>
</dbReference>
<dbReference type="InterPro" id="IPR015422">
    <property type="entry name" value="PyrdxlP-dep_Trfase_small"/>
</dbReference>
<proteinExistence type="inferred from homology"/>
<dbReference type="PANTHER" id="PTHR45744:SF2">
    <property type="entry name" value="TYROSINE AMINOTRANSFERASE"/>
    <property type="match status" value="1"/>
</dbReference>
<dbReference type="PIRSF" id="PIRSF000517">
    <property type="entry name" value="Tyr_transaminase"/>
    <property type="match status" value="1"/>
</dbReference>
<comment type="cofactor">
    <cofactor evidence="1 13 14">
        <name>pyridoxal 5'-phosphate</name>
        <dbReference type="ChEBI" id="CHEBI:597326"/>
    </cofactor>
</comment>
<evidence type="ECO:0000256" key="5">
    <source>
        <dbReference type="ARBA" id="ARBA00012749"/>
    </source>
</evidence>
<sequence length="452" mass="49820">MDNKAYLVQMKSSGVQGPARSVSAKALLGNGVHGSRGPTKTKSRRQRWEVKASAMAENTLNPIRAIVDGMKLTPNPEKPMISLSIGDPTVFGNLPTDGSVLQAMKDAIDCQQYNGYAPSVGYLKSRQAVANFYSRPEAPLQAEDVILTSGCSQAIELAISVLCNPGDNILVPRPGFSLYKTLAVSMGIEVKLYNLLPEKSWEMDLQHMESLIDERTSCLIVTNPSNPCGSVFSKDHLQKVLRVASKHCVPILADEIYSDMVSGSHCPSLASLSSDVPVLSCGGLAKRWLVPGWRMGWILIHDRNDIFGPEIRQGLVKLSQRILGACTIVQGALESILNDTPQSFYSNTISFLKVKHRQRTHLCFPACLCAVLQVGIEMDHFPGFKNDVDFTERLVTEQSVFCLPASAFEYPNFFRIVVTVPEELMVEACSRIRGFCQRYYRPPSCDGNDLDQ</sequence>
<keyword evidence="9" id="KW-0828">Tyrosine catabolism</keyword>
<evidence type="ECO:0000256" key="1">
    <source>
        <dbReference type="ARBA" id="ARBA00001933"/>
    </source>
</evidence>
<evidence type="ECO:0000259" key="15">
    <source>
        <dbReference type="Pfam" id="PF00155"/>
    </source>
</evidence>
<dbReference type="InterPro" id="IPR015421">
    <property type="entry name" value="PyrdxlP-dep_Trfase_major"/>
</dbReference>
<evidence type="ECO:0000256" key="9">
    <source>
        <dbReference type="ARBA" id="ARBA00022878"/>
    </source>
</evidence>
<keyword evidence="10 13" id="KW-0663">Pyridoxal phosphate</keyword>
<reference evidence="16" key="2">
    <citation type="submission" date="2025-09" db="UniProtKB">
        <authorList>
            <consortium name="Ensembl"/>
        </authorList>
    </citation>
    <scope>IDENTIFICATION</scope>
</reference>
<organism evidence="16 17">
    <name type="scientific">Fundulus heteroclitus</name>
    <name type="common">Killifish</name>
    <name type="synonym">Mummichog</name>
    <dbReference type="NCBI Taxonomy" id="8078"/>
    <lineage>
        <taxon>Eukaryota</taxon>
        <taxon>Metazoa</taxon>
        <taxon>Chordata</taxon>
        <taxon>Craniata</taxon>
        <taxon>Vertebrata</taxon>
        <taxon>Euteleostomi</taxon>
        <taxon>Actinopterygii</taxon>
        <taxon>Neopterygii</taxon>
        <taxon>Teleostei</taxon>
        <taxon>Neoteleostei</taxon>
        <taxon>Acanthomorphata</taxon>
        <taxon>Ovalentaria</taxon>
        <taxon>Atherinomorphae</taxon>
        <taxon>Cyprinodontiformes</taxon>
        <taxon>Fundulidae</taxon>
        <taxon>Fundulus</taxon>
    </lineage>
</organism>
<comment type="function">
    <text evidence="13">Transaminase involved in tyrosine breakdown. Converts tyrosine to p-hydroxyphenylpyruvate.</text>
</comment>